<evidence type="ECO:0000313" key="2">
    <source>
        <dbReference type="EMBL" id="TGO91816.1"/>
    </source>
</evidence>
<accession>A0A4Z1L583</accession>
<reference evidence="2 3" key="1">
    <citation type="submission" date="2017-12" db="EMBL/GenBank/DDBJ databases">
        <title>Comparative genomics of Botrytis spp.</title>
        <authorList>
            <person name="Valero-Jimenez C.A."/>
            <person name="Tapia P."/>
            <person name="Veloso J."/>
            <person name="Silva-Moreno E."/>
            <person name="Staats M."/>
            <person name="Valdes J.H."/>
            <person name="Van Kan J.A.L."/>
        </authorList>
    </citation>
    <scope>NUCLEOTIDE SEQUENCE [LARGE SCALE GENOMIC DNA]</scope>
    <source>
        <strain evidence="2 3">MUCL3349</strain>
    </source>
</reference>
<keyword evidence="1" id="KW-0812">Transmembrane</keyword>
<gene>
    <name evidence="2" type="ORF">BPOR_0018g00320</name>
</gene>
<keyword evidence="1" id="KW-1133">Transmembrane helix</keyword>
<sequence length="102" mass="11109">MPATTRSISRRLPSSISKDVELHLPKDSSSNATLQNVNAASDKFQAPDHKKSTEKVPTKIKVLNNRSLPEETQKSICQISLLPLSLTGLVIIVIALKESSNC</sequence>
<name>A0A4Z1L583_9HELO</name>
<dbReference type="Proteomes" id="UP000297280">
    <property type="component" value="Unassembled WGS sequence"/>
</dbReference>
<protein>
    <submittedName>
        <fullName evidence="2">Uncharacterized protein</fullName>
    </submittedName>
</protein>
<dbReference type="EMBL" id="PQXO01000018">
    <property type="protein sequence ID" value="TGO91816.1"/>
    <property type="molecule type" value="Genomic_DNA"/>
</dbReference>
<proteinExistence type="predicted"/>
<evidence type="ECO:0000313" key="3">
    <source>
        <dbReference type="Proteomes" id="UP000297280"/>
    </source>
</evidence>
<comment type="caution">
    <text evidence="2">The sequence shown here is derived from an EMBL/GenBank/DDBJ whole genome shotgun (WGS) entry which is preliminary data.</text>
</comment>
<evidence type="ECO:0000256" key="1">
    <source>
        <dbReference type="SAM" id="Phobius"/>
    </source>
</evidence>
<organism evidence="2 3">
    <name type="scientific">Botrytis porri</name>
    <dbReference type="NCBI Taxonomy" id="87229"/>
    <lineage>
        <taxon>Eukaryota</taxon>
        <taxon>Fungi</taxon>
        <taxon>Dikarya</taxon>
        <taxon>Ascomycota</taxon>
        <taxon>Pezizomycotina</taxon>
        <taxon>Leotiomycetes</taxon>
        <taxon>Helotiales</taxon>
        <taxon>Sclerotiniaceae</taxon>
        <taxon>Botrytis</taxon>
    </lineage>
</organism>
<dbReference type="AlphaFoldDB" id="A0A4Z1L583"/>
<keyword evidence="1" id="KW-0472">Membrane</keyword>
<feature type="transmembrane region" description="Helical" evidence="1">
    <location>
        <begin position="76"/>
        <end position="96"/>
    </location>
</feature>
<keyword evidence="3" id="KW-1185">Reference proteome</keyword>